<dbReference type="Ensembl" id="ENSPSTT00000020586.1">
    <property type="protein sequence ID" value="ENSPSTP00000019638.1"/>
    <property type="gene ID" value="ENSPSTG00000014204.1"/>
</dbReference>
<organism evidence="3 4">
    <name type="scientific">Pavo cristatus</name>
    <name type="common">Indian peafowl</name>
    <name type="synonym">Blue peafowl</name>
    <dbReference type="NCBI Taxonomy" id="9049"/>
    <lineage>
        <taxon>Eukaryota</taxon>
        <taxon>Metazoa</taxon>
        <taxon>Chordata</taxon>
        <taxon>Craniata</taxon>
        <taxon>Vertebrata</taxon>
        <taxon>Euteleostomi</taxon>
        <taxon>Archelosauria</taxon>
        <taxon>Archosauria</taxon>
        <taxon>Dinosauria</taxon>
        <taxon>Saurischia</taxon>
        <taxon>Theropoda</taxon>
        <taxon>Coelurosauria</taxon>
        <taxon>Aves</taxon>
        <taxon>Neognathae</taxon>
        <taxon>Galloanserae</taxon>
        <taxon>Galliformes</taxon>
        <taxon>Phasianidae</taxon>
        <taxon>Phasianinae</taxon>
        <taxon>Pavo</taxon>
    </lineage>
</organism>
<dbReference type="PANTHER" id="PTHR32179">
    <property type="entry name" value="NICOTINATE-NUCLEOTIDE PYROPHOSPHORYLASE [CARBOXYLATING]"/>
    <property type="match status" value="1"/>
</dbReference>
<dbReference type="InterPro" id="IPR027277">
    <property type="entry name" value="NadC/ModD"/>
</dbReference>
<comment type="pathway">
    <text evidence="1">Cofactor biosynthesis; NAD(+) biosynthesis.</text>
</comment>
<dbReference type="InterPro" id="IPR036068">
    <property type="entry name" value="Nicotinate_pribotase-like_C"/>
</dbReference>
<keyword evidence="4" id="KW-1185">Reference proteome</keyword>
<feature type="region of interest" description="Disordered" evidence="2">
    <location>
        <begin position="1"/>
        <end position="24"/>
    </location>
</feature>
<name>A0A8C9FSJ0_PAVCR</name>
<dbReference type="SUPFAM" id="SSF51690">
    <property type="entry name" value="Nicotinate/Quinolinate PRTase C-terminal domain-like"/>
    <property type="match status" value="1"/>
</dbReference>
<dbReference type="AlphaFoldDB" id="A0A8C9FSJ0"/>
<evidence type="ECO:0000256" key="2">
    <source>
        <dbReference type="SAM" id="MobiDB-lite"/>
    </source>
</evidence>
<evidence type="ECO:0000313" key="3">
    <source>
        <dbReference type="Ensembl" id="ENSPSTP00000019638.1"/>
    </source>
</evidence>
<dbReference type="Gene3D" id="3.20.20.70">
    <property type="entry name" value="Aldolase class I"/>
    <property type="match status" value="1"/>
</dbReference>
<dbReference type="GO" id="GO:0034213">
    <property type="term" value="P:quinolinate catabolic process"/>
    <property type="evidence" value="ECO:0007669"/>
    <property type="project" value="TreeGrafter"/>
</dbReference>
<dbReference type="UniPathway" id="UPA00253"/>
<evidence type="ECO:0000313" key="4">
    <source>
        <dbReference type="Proteomes" id="UP000694428"/>
    </source>
</evidence>
<dbReference type="GO" id="GO:0005737">
    <property type="term" value="C:cytoplasm"/>
    <property type="evidence" value="ECO:0007669"/>
    <property type="project" value="TreeGrafter"/>
</dbReference>
<reference evidence="3" key="2">
    <citation type="submission" date="2025-09" db="UniProtKB">
        <authorList>
            <consortium name="Ensembl"/>
        </authorList>
    </citation>
    <scope>IDENTIFICATION</scope>
</reference>
<evidence type="ECO:0000256" key="1">
    <source>
        <dbReference type="ARBA" id="ARBA00004790"/>
    </source>
</evidence>
<accession>A0A8C9FSJ0</accession>
<dbReference type="PANTHER" id="PTHR32179:SF3">
    <property type="entry name" value="NICOTINATE-NUCLEOTIDE PYROPHOSPHORYLASE [CARBOXYLATING]"/>
    <property type="match status" value="1"/>
</dbReference>
<dbReference type="GO" id="GO:0009435">
    <property type="term" value="P:NAD+ biosynthetic process"/>
    <property type="evidence" value="ECO:0007669"/>
    <property type="project" value="UniProtKB-UniPathway"/>
</dbReference>
<dbReference type="Proteomes" id="UP000694428">
    <property type="component" value="Unplaced"/>
</dbReference>
<proteinExistence type="predicted"/>
<dbReference type="GO" id="GO:0004514">
    <property type="term" value="F:nicotinate-nucleotide diphosphorylase (carboxylating) activity"/>
    <property type="evidence" value="ECO:0007669"/>
    <property type="project" value="TreeGrafter"/>
</dbReference>
<protein>
    <submittedName>
        <fullName evidence="3">Uncharacterized protein</fullName>
    </submittedName>
</protein>
<reference evidence="3" key="1">
    <citation type="submission" date="2025-08" db="UniProtKB">
        <authorList>
            <consortium name="Ensembl"/>
        </authorList>
    </citation>
    <scope>IDENTIFICATION</scope>
</reference>
<dbReference type="InterPro" id="IPR013785">
    <property type="entry name" value="Aldolase_TIM"/>
</dbReference>
<sequence length="114" mass="11586">MIDAPTAAPTAAAPPAAAPPQLSALLPPPHLRSLARRWLHEDCPGPDPAALLLVAAARSAAGFSRRVEAECGTAAEALQAALGGADIVLLDNMAPQVPPWGRPVAGTAMGRPYK</sequence>